<keyword evidence="12" id="KW-1185">Reference proteome</keyword>
<organism evidence="11 12">
    <name type="scientific">Melghirimyces algeriensis</name>
    <dbReference type="NCBI Taxonomy" id="910412"/>
    <lineage>
        <taxon>Bacteria</taxon>
        <taxon>Bacillati</taxon>
        <taxon>Bacillota</taxon>
        <taxon>Bacilli</taxon>
        <taxon>Bacillales</taxon>
        <taxon>Thermoactinomycetaceae</taxon>
        <taxon>Melghirimyces</taxon>
    </lineage>
</organism>
<keyword evidence="3" id="KW-0328">Glycosyltransferase</keyword>
<gene>
    <name evidence="11" type="ORF">SAMN06264849_101448</name>
</gene>
<dbReference type="GO" id="GO:0016757">
    <property type="term" value="F:glycosyltransferase activity"/>
    <property type="evidence" value="ECO:0007669"/>
    <property type="project" value="UniProtKB-KW"/>
</dbReference>
<evidence type="ECO:0000256" key="7">
    <source>
        <dbReference type="ARBA" id="ARBA00040894"/>
    </source>
</evidence>
<keyword evidence="5" id="KW-0460">Magnesium</keyword>
<dbReference type="Gene3D" id="3.90.550.10">
    <property type="entry name" value="Spore Coat Polysaccharide Biosynthesis Protein SpsA, Chain A"/>
    <property type="match status" value="1"/>
</dbReference>
<evidence type="ECO:0000259" key="10">
    <source>
        <dbReference type="Pfam" id="PF00535"/>
    </source>
</evidence>
<keyword evidence="4 11" id="KW-0808">Transferase</keyword>
<evidence type="ECO:0000256" key="4">
    <source>
        <dbReference type="ARBA" id="ARBA00022679"/>
    </source>
</evidence>
<dbReference type="Pfam" id="PF00535">
    <property type="entry name" value="Glycos_transf_2"/>
    <property type="match status" value="1"/>
</dbReference>
<proteinExistence type="inferred from homology"/>
<dbReference type="InterPro" id="IPR029044">
    <property type="entry name" value="Nucleotide-diphossugar_trans"/>
</dbReference>
<evidence type="ECO:0000256" key="2">
    <source>
        <dbReference type="ARBA" id="ARBA00006739"/>
    </source>
</evidence>
<evidence type="ECO:0000313" key="12">
    <source>
        <dbReference type="Proteomes" id="UP000315636"/>
    </source>
</evidence>
<dbReference type="PANTHER" id="PTHR48090:SF10">
    <property type="entry name" value="GLUCOSYL-3-PHOSPHOGLYCERATE SYNTHASE"/>
    <property type="match status" value="1"/>
</dbReference>
<evidence type="ECO:0000256" key="3">
    <source>
        <dbReference type="ARBA" id="ARBA00022676"/>
    </source>
</evidence>
<evidence type="ECO:0000256" key="1">
    <source>
        <dbReference type="ARBA" id="ARBA00001946"/>
    </source>
</evidence>
<dbReference type="AlphaFoldDB" id="A0A521B0M4"/>
<dbReference type="CDD" id="cd04179">
    <property type="entry name" value="DPM_DPG-synthase_like"/>
    <property type="match status" value="1"/>
</dbReference>
<dbReference type="RefSeq" id="WP_142504125.1">
    <property type="nucleotide sequence ID" value="NZ_FXTI01000001.1"/>
</dbReference>
<dbReference type="OrthoDB" id="396512at2"/>
<comment type="cofactor">
    <cofactor evidence="1">
        <name>Mg(2+)</name>
        <dbReference type="ChEBI" id="CHEBI:18420"/>
    </cofactor>
</comment>
<dbReference type="InterPro" id="IPR001173">
    <property type="entry name" value="Glyco_trans_2-like"/>
</dbReference>
<evidence type="ECO:0000256" key="5">
    <source>
        <dbReference type="ARBA" id="ARBA00022842"/>
    </source>
</evidence>
<accession>A0A521B0M4</accession>
<dbReference type="SUPFAM" id="SSF53448">
    <property type="entry name" value="Nucleotide-diphospho-sugar transferases"/>
    <property type="match status" value="1"/>
</dbReference>
<evidence type="ECO:0000256" key="8">
    <source>
        <dbReference type="ARBA" id="ARBA00048689"/>
    </source>
</evidence>
<protein>
    <recommendedName>
        <fullName evidence="7">Glucosyl-3-phosphoglycerate synthase</fullName>
        <ecNumber evidence="6">2.4.1.266</ecNumber>
    </recommendedName>
</protein>
<comment type="catalytic activity">
    <reaction evidence="8">
        <text>(2R)-3-phosphoglycerate + UDP-alpha-D-glucose = (2R)-2-O-(alpha-D-glucopyranosyl)-3-phospho-glycerate + UDP + H(+)</text>
        <dbReference type="Rhea" id="RHEA:31319"/>
        <dbReference type="ChEBI" id="CHEBI:15378"/>
        <dbReference type="ChEBI" id="CHEBI:58223"/>
        <dbReference type="ChEBI" id="CHEBI:58272"/>
        <dbReference type="ChEBI" id="CHEBI:58885"/>
        <dbReference type="ChEBI" id="CHEBI:62600"/>
        <dbReference type="EC" id="2.4.1.266"/>
    </reaction>
    <physiologicalReaction direction="left-to-right" evidence="8">
        <dbReference type="Rhea" id="RHEA:31320"/>
    </physiologicalReaction>
</comment>
<dbReference type="Proteomes" id="UP000315636">
    <property type="component" value="Unassembled WGS sequence"/>
</dbReference>
<reference evidence="11 12" key="1">
    <citation type="submission" date="2017-05" db="EMBL/GenBank/DDBJ databases">
        <authorList>
            <person name="Varghese N."/>
            <person name="Submissions S."/>
        </authorList>
    </citation>
    <scope>NUCLEOTIDE SEQUENCE [LARGE SCALE GENOMIC DNA]</scope>
    <source>
        <strain evidence="11 12">DSM 45474</strain>
    </source>
</reference>
<evidence type="ECO:0000256" key="9">
    <source>
        <dbReference type="ARBA" id="ARBA00048997"/>
    </source>
</evidence>
<dbReference type="EMBL" id="FXTI01000001">
    <property type="protein sequence ID" value="SMO40585.1"/>
    <property type="molecule type" value="Genomic_DNA"/>
</dbReference>
<sequence length="227" mass="25231">MNKPVVVSAVIPAYNEEEWIGNTLKYLRRVEMVNEIIVVDDGSKDKTARVAQHYADSVIRIPENMGKGAAIQEGVRYATGDILLFVDADLTEHAKLCGALLEPVVKGKTDMTIARFPAPRKKGGFGLVKGLARTGVRWLTGYHLESTLSGQRALTRELVTAIGDVGSGFGMEVWMTVRALHNGYSVKEIPLPMSHRETGRDWDGFVHRGKQFFSIIKTLIRLWRQPA</sequence>
<dbReference type="InterPro" id="IPR050256">
    <property type="entry name" value="Glycosyltransferase_2"/>
</dbReference>
<comment type="catalytic activity">
    <reaction evidence="9">
        <text>an NDP-alpha-D-glucose + (2R)-3-phosphoglycerate = (2R)-2-O-(alpha-D-glucopyranosyl)-3-phospho-glycerate + a ribonucleoside 5'-diphosphate + H(+)</text>
        <dbReference type="Rhea" id="RHEA:47244"/>
        <dbReference type="ChEBI" id="CHEBI:15378"/>
        <dbReference type="ChEBI" id="CHEBI:57930"/>
        <dbReference type="ChEBI" id="CHEBI:58272"/>
        <dbReference type="ChEBI" id="CHEBI:62600"/>
        <dbReference type="ChEBI" id="CHEBI:76533"/>
        <dbReference type="EC" id="2.4.1.266"/>
    </reaction>
    <physiologicalReaction direction="left-to-right" evidence="9">
        <dbReference type="Rhea" id="RHEA:47245"/>
    </physiologicalReaction>
</comment>
<evidence type="ECO:0000256" key="6">
    <source>
        <dbReference type="ARBA" id="ARBA00039022"/>
    </source>
</evidence>
<feature type="domain" description="Glycosyltransferase 2-like" evidence="10">
    <location>
        <begin position="8"/>
        <end position="124"/>
    </location>
</feature>
<dbReference type="PANTHER" id="PTHR48090">
    <property type="entry name" value="UNDECAPRENYL-PHOSPHATE 4-DEOXY-4-FORMAMIDO-L-ARABINOSE TRANSFERASE-RELATED"/>
    <property type="match status" value="1"/>
</dbReference>
<dbReference type="EC" id="2.4.1.266" evidence="6"/>
<evidence type="ECO:0000313" key="11">
    <source>
        <dbReference type="EMBL" id="SMO40585.1"/>
    </source>
</evidence>
<name>A0A521B0M4_9BACL</name>
<comment type="similarity">
    <text evidence="2">Belongs to the glycosyltransferase 2 family.</text>
</comment>